<gene>
    <name evidence="4" type="ORF">ILUMI_26734</name>
</gene>
<proteinExistence type="predicted"/>
<dbReference type="GO" id="GO:0042302">
    <property type="term" value="F:structural constituent of cuticle"/>
    <property type="evidence" value="ECO:0007669"/>
    <property type="project" value="UniProtKB-UniRule"/>
</dbReference>
<dbReference type="PANTHER" id="PTHR12236:SF96">
    <property type="entry name" value="PUPAL CUTICLE PROTEIN EDG-84A-LIKE PROTEIN"/>
    <property type="match status" value="1"/>
</dbReference>
<evidence type="ECO:0000313" key="4">
    <source>
        <dbReference type="EMBL" id="KAF2879434.1"/>
    </source>
</evidence>
<dbReference type="PRINTS" id="PR00947">
    <property type="entry name" value="CUTICLE"/>
</dbReference>
<dbReference type="PROSITE" id="PS51155">
    <property type="entry name" value="CHIT_BIND_RR_2"/>
    <property type="match status" value="1"/>
</dbReference>
<protein>
    <submittedName>
        <fullName evidence="4">Uncharacterized protein</fullName>
    </submittedName>
</protein>
<keyword evidence="1 2" id="KW-0193">Cuticle</keyword>
<evidence type="ECO:0000313" key="5">
    <source>
        <dbReference type="Proteomes" id="UP000801492"/>
    </source>
</evidence>
<comment type="caution">
    <text evidence="4">The sequence shown here is derived from an EMBL/GenBank/DDBJ whole genome shotgun (WGS) entry which is preliminary data.</text>
</comment>
<keyword evidence="5" id="KW-1185">Reference proteome</keyword>
<dbReference type="OrthoDB" id="6382835at2759"/>
<organism evidence="4 5">
    <name type="scientific">Ignelater luminosus</name>
    <name type="common">Cucubano</name>
    <name type="synonym">Pyrophorus luminosus</name>
    <dbReference type="NCBI Taxonomy" id="2038154"/>
    <lineage>
        <taxon>Eukaryota</taxon>
        <taxon>Metazoa</taxon>
        <taxon>Ecdysozoa</taxon>
        <taxon>Arthropoda</taxon>
        <taxon>Hexapoda</taxon>
        <taxon>Insecta</taxon>
        <taxon>Pterygota</taxon>
        <taxon>Neoptera</taxon>
        <taxon>Endopterygota</taxon>
        <taxon>Coleoptera</taxon>
        <taxon>Polyphaga</taxon>
        <taxon>Elateriformia</taxon>
        <taxon>Elateroidea</taxon>
        <taxon>Elateridae</taxon>
        <taxon>Agrypninae</taxon>
        <taxon>Pyrophorini</taxon>
        <taxon>Ignelater</taxon>
    </lineage>
</organism>
<dbReference type="InterPro" id="IPR000618">
    <property type="entry name" value="Insect_cuticle"/>
</dbReference>
<dbReference type="PROSITE" id="PS00233">
    <property type="entry name" value="CHIT_BIND_RR_1"/>
    <property type="match status" value="1"/>
</dbReference>
<accession>A0A8K0FYV0</accession>
<sequence>MTSVTILFLVAACVVFTVNGHGYHEEDNGPAHYKFGYGVHDPHTGDIKQQHEVRDGHVVKGAYSLHEPDGTIRVVEYVAGPHSGFNAVVKRIGHAHHPQHYNHHEGHEGSGAGYGGASYGGAHSTVGVTHFGYHY</sequence>
<evidence type="ECO:0000256" key="2">
    <source>
        <dbReference type="PROSITE-ProRule" id="PRU00497"/>
    </source>
</evidence>
<dbReference type="PANTHER" id="PTHR12236">
    <property type="entry name" value="STRUCTURAL CONTITUENT OF CUTICLE"/>
    <property type="match status" value="1"/>
</dbReference>
<dbReference type="GO" id="GO:0005615">
    <property type="term" value="C:extracellular space"/>
    <property type="evidence" value="ECO:0007669"/>
    <property type="project" value="TreeGrafter"/>
</dbReference>
<feature type="signal peptide" evidence="3">
    <location>
        <begin position="1"/>
        <end position="20"/>
    </location>
</feature>
<evidence type="ECO:0000256" key="3">
    <source>
        <dbReference type="SAM" id="SignalP"/>
    </source>
</evidence>
<dbReference type="AlphaFoldDB" id="A0A8K0FYV0"/>
<dbReference type="Proteomes" id="UP000801492">
    <property type="component" value="Unassembled WGS sequence"/>
</dbReference>
<dbReference type="InterPro" id="IPR031311">
    <property type="entry name" value="CHIT_BIND_RR_consensus"/>
</dbReference>
<dbReference type="InterPro" id="IPR051217">
    <property type="entry name" value="Insect_Cuticle_Struc_Prot"/>
</dbReference>
<dbReference type="Pfam" id="PF00379">
    <property type="entry name" value="Chitin_bind_4"/>
    <property type="match status" value="1"/>
</dbReference>
<dbReference type="EMBL" id="VTPC01091163">
    <property type="protein sequence ID" value="KAF2879434.1"/>
    <property type="molecule type" value="Genomic_DNA"/>
</dbReference>
<keyword evidence="3" id="KW-0732">Signal</keyword>
<reference evidence="4" key="1">
    <citation type="submission" date="2019-08" db="EMBL/GenBank/DDBJ databases">
        <title>The genome of the North American firefly Photinus pyralis.</title>
        <authorList>
            <consortium name="Photinus pyralis genome working group"/>
            <person name="Fallon T.R."/>
            <person name="Sander Lower S.E."/>
            <person name="Weng J.-K."/>
        </authorList>
    </citation>
    <scope>NUCLEOTIDE SEQUENCE</scope>
    <source>
        <strain evidence="4">TRF0915ILg1</strain>
        <tissue evidence="4">Whole body</tissue>
    </source>
</reference>
<dbReference type="GO" id="GO:0031012">
    <property type="term" value="C:extracellular matrix"/>
    <property type="evidence" value="ECO:0007669"/>
    <property type="project" value="TreeGrafter"/>
</dbReference>
<feature type="chain" id="PRO_5035474714" evidence="3">
    <location>
        <begin position="21"/>
        <end position="135"/>
    </location>
</feature>
<evidence type="ECO:0000256" key="1">
    <source>
        <dbReference type="ARBA" id="ARBA00022460"/>
    </source>
</evidence>
<name>A0A8K0FYV0_IGNLU</name>